<evidence type="ECO:0000256" key="1">
    <source>
        <dbReference type="SAM" id="SignalP"/>
    </source>
</evidence>
<keyword evidence="1" id="KW-0732">Signal</keyword>
<evidence type="ECO:0008006" key="4">
    <source>
        <dbReference type="Google" id="ProtNLM"/>
    </source>
</evidence>
<dbReference type="RefSeq" id="WP_129349232.1">
    <property type="nucleotide sequence ID" value="NZ_CP026538.1"/>
</dbReference>
<organism evidence="2 3">
    <name type="scientific">Solidesulfovibrio carbinolicus</name>
    <dbReference type="NCBI Taxonomy" id="296842"/>
    <lineage>
        <taxon>Bacteria</taxon>
        <taxon>Pseudomonadati</taxon>
        <taxon>Thermodesulfobacteriota</taxon>
        <taxon>Desulfovibrionia</taxon>
        <taxon>Desulfovibrionales</taxon>
        <taxon>Desulfovibrionaceae</taxon>
        <taxon>Solidesulfovibrio</taxon>
    </lineage>
</organism>
<sequence length="213" mass="22076">MRRLLVLAFAFLVLAPDVPARAFSFSEEESKGSQATAAKRAAVSAALSAPCRSSIKGKRIALLLAERTGGKLALGGSGVLFDAVNQQLQQLGLSTITQGQINAQIAAAERLAILNNDPDAALAASGRIGADFFIRGVISGRAGKNLMVNANEVAVTIMMTLTDARGRVLSSQKMSAESWAGQDVVGAALSVIEDEGAVAVANLYRDFCAQAGK</sequence>
<dbReference type="OrthoDB" id="5454792at2"/>
<reference evidence="2 3" key="1">
    <citation type="submission" date="2018-02" db="EMBL/GenBank/DDBJ databases">
        <title>Genome sequence of Desulfovibrio carbinolicus DSM 3852.</title>
        <authorList>
            <person name="Wilbanks E."/>
            <person name="Skennerton C.T."/>
            <person name="Orphan V.J."/>
        </authorList>
    </citation>
    <scope>NUCLEOTIDE SEQUENCE [LARGE SCALE GENOMIC DNA]</scope>
    <source>
        <strain evidence="2 3">DSM 3852</strain>
    </source>
</reference>
<accession>A0A4P6HI52</accession>
<dbReference type="Proteomes" id="UP000293296">
    <property type="component" value="Chromosome"/>
</dbReference>
<name>A0A4P6HI52_9BACT</name>
<feature type="signal peptide" evidence="1">
    <location>
        <begin position="1"/>
        <end position="22"/>
    </location>
</feature>
<dbReference type="AlphaFoldDB" id="A0A4P6HI52"/>
<keyword evidence="3" id="KW-1185">Reference proteome</keyword>
<gene>
    <name evidence="2" type="ORF">C3Y92_02600</name>
</gene>
<dbReference type="KEGG" id="dcb:C3Y92_02600"/>
<protein>
    <recommendedName>
        <fullName evidence="4">Curli assembly protein CsgG</fullName>
    </recommendedName>
</protein>
<evidence type="ECO:0000313" key="3">
    <source>
        <dbReference type="Proteomes" id="UP000293296"/>
    </source>
</evidence>
<dbReference type="EMBL" id="CP026538">
    <property type="protein sequence ID" value="QAZ66186.1"/>
    <property type="molecule type" value="Genomic_DNA"/>
</dbReference>
<evidence type="ECO:0000313" key="2">
    <source>
        <dbReference type="EMBL" id="QAZ66186.1"/>
    </source>
</evidence>
<proteinExistence type="predicted"/>
<feature type="chain" id="PRO_5020650809" description="Curli assembly protein CsgG" evidence="1">
    <location>
        <begin position="23"/>
        <end position="213"/>
    </location>
</feature>